<accession>D7NAI8</accession>
<name>D7NAI8_9BACT</name>
<gene>
    <name evidence="1" type="ORF">HMPREF0665_00005</name>
</gene>
<dbReference type="HOGENOM" id="CLU_2289023_0_0_10"/>
<evidence type="ECO:0000313" key="2">
    <source>
        <dbReference type="Proteomes" id="UP000003805"/>
    </source>
</evidence>
<protein>
    <submittedName>
        <fullName evidence="1">Uncharacterized protein</fullName>
    </submittedName>
</protein>
<sequence length="101" mass="11231">MGIHLTFKGSIQDTPDNGITVGRNKGHDITKFVDGNIIAIYEDSNGCLSLLFNVSSTNSRYVNSILNMNDSLHFVQNLKMCESSFHATMQDKMFVNGNKDL</sequence>
<dbReference type="EMBL" id="GL349564">
    <property type="protein sequence ID" value="EFI49293.1"/>
    <property type="molecule type" value="Genomic_DNA"/>
</dbReference>
<keyword evidence="2" id="KW-1185">Reference proteome</keyword>
<dbReference type="RefSeq" id="WP_004375960.1">
    <property type="nucleotide sequence ID" value="NZ_GL349564.1"/>
</dbReference>
<organism evidence="1 2">
    <name type="scientific">Segatella oris C735</name>
    <dbReference type="NCBI Taxonomy" id="563008"/>
    <lineage>
        <taxon>Bacteria</taxon>
        <taxon>Pseudomonadati</taxon>
        <taxon>Bacteroidota</taxon>
        <taxon>Bacteroidia</taxon>
        <taxon>Bacteroidales</taxon>
        <taxon>Prevotellaceae</taxon>
        <taxon>Segatella</taxon>
    </lineage>
</organism>
<dbReference type="Proteomes" id="UP000003805">
    <property type="component" value="Miscellaneous, Scaffold supercont1.1"/>
</dbReference>
<dbReference type="AlphaFoldDB" id="D7NAI8"/>
<reference evidence="1" key="1">
    <citation type="submission" date="2010-02" db="EMBL/GenBank/DDBJ databases">
        <title>The Genome Sequence of Prevotella oris strain C735.</title>
        <authorList>
            <consortium name="The Broad Institute Genome Sequencing Platform"/>
            <person name="Ward D."/>
            <person name="Feldgarden M."/>
            <person name="Earl A."/>
            <person name="Young S.K."/>
            <person name="Zeng Q."/>
            <person name="Koehrsen M."/>
            <person name="Alvarado L."/>
            <person name="Berlin A."/>
            <person name="Bochicchio J."/>
            <person name="Borenstein D."/>
            <person name="Chapman S.B."/>
            <person name="Chen Z."/>
            <person name="Engels R."/>
            <person name="Freedman E."/>
            <person name="Gellesch M."/>
            <person name="Goldberg J."/>
            <person name="Griggs A."/>
            <person name="Gujja S."/>
            <person name="Heilman E."/>
            <person name="Heiman D."/>
            <person name="Hepburn T."/>
            <person name="Howarth C."/>
            <person name="Jen D."/>
            <person name="Larson L."/>
            <person name="Mehta T."/>
            <person name="Park D."/>
            <person name="Pearson M."/>
            <person name="Roberts A."/>
            <person name="Saif S."/>
            <person name="Shea T."/>
            <person name="Shenoy N."/>
            <person name="Sisk P."/>
            <person name="Stolte C."/>
            <person name="Sykes S."/>
            <person name="Thomson T."/>
            <person name="Walk T."/>
            <person name="White J."/>
            <person name="Yandava C."/>
            <person name="Sibley C.D."/>
            <person name="Field T.R."/>
            <person name="Grinwis M."/>
            <person name="Eshaghurshan C.S."/>
            <person name="Surette M.G."/>
            <person name="Haas B."/>
            <person name="Nusbaum C."/>
            <person name="Birren B."/>
        </authorList>
    </citation>
    <scope>NUCLEOTIDE SEQUENCE [LARGE SCALE GENOMIC DNA]</scope>
    <source>
        <strain evidence="1">C735</strain>
    </source>
</reference>
<proteinExistence type="predicted"/>
<evidence type="ECO:0000313" key="1">
    <source>
        <dbReference type="EMBL" id="EFI49293.1"/>
    </source>
</evidence>